<dbReference type="InterPro" id="IPR036390">
    <property type="entry name" value="WH_DNA-bd_sf"/>
</dbReference>
<dbReference type="SUPFAM" id="SSF100950">
    <property type="entry name" value="NagB/RpiA/CoA transferase-like"/>
    <property type="match status" value="1"/>
</dbReference>
<dbReference type="PANTHER" id="PTHR30363:SF4">
    <property type="entry name" value="GLYCEROL-3-PHOSPHATE REGULON REPRESSOR"/>
    <property type="match status" value="1"/>
</dbReference>
<name>A0ABV2MY07_9HYPH</name>
<keyword evidence="3" id="KW-0238">DNA-binding</keyword>
<reference evidence="6 7" key="1">
    <citation type="submission" date="2024-06" db="EMBL/GenBank/DDBJ databases">
        <title>Genomic Encyclopedia of Type Strains, Phase IV (KMG-IV): sequencing the most valuable type-strain genomes for metagenomic binning, comparative biology and taxonomic classification.</title>
        <authorList>
            <person name="Goeker M."/>
        </authorList>
    </citation>
    <scope>NUCLEOTIDE SEQUENCE [LARGE SCALE GENOMIC DNA]</scope>
    <source>
        <strain evidence="6 7">DSM 27865</strain>
    </source>
</reference>
<dbReference type="Gene3D" id="3.30.750.70">
    <property type="entry name" value="4-hydroxybutyrate coenzyme like domains"/>
    <property type="match status" value="1"/>
</dbReference>
<protein>
    <submittedName>
        <fullName evidence="6">DeoR family glycerol-3-phosphate regulon repressor</fullName>
    </submittedName>
</protein>
<dbReference type="PROSITE" id="PS51000">
    <property type="entry name" value="HTH_DEOR_2"/>
    <property type="match status" value="1"/>
</dbReference>
<organism evidence="6 7">
    <name type="scientific">Aquamicrobium terrae</name>
    <dbReference type="NCBI Taxonomy" id="1324945"/>
    <lineage>
        <taxon>Bacteria</taxon>
        <taxon>Pseudomonadati</taxon>
        <taxon>Pseudomonadota</taxon>
        <taxon>Alphaproteobacteria</taxon>
        <taxon>Hyphomicrobiales</taxon>
        <taxon>Phyllobacteriaceae</taxon>
        <taxon>Aquamicrobium</taxon>
    </lineage>
</organism>
<dbReference type="SMART" id="SM00420">
    <property type="entry name" value="HTH_DEOR"/>
    <property type="match status" value="1"/>
</dbReference>
<accession>A0ABV2MY07</accession>
<dbReference type="InterPro" id="IPR037171">
    <property type="entry name" value="NagB/RpiA_transferase-like"/>
</dbReference>
<comment type="caution">
    <text evidence="6">The sequence shown here is derived from an EMBL/GenBank/DDBJ whole genome shotgun (WGS) entry which is preliminary data.</text>
</comment>
<evidence type="ECO:0000256" key="2">
    <source>
        <dbReference type="ARBA" id="ARBA00023015"/>
    </source>
</evidence>
<dbReference type="PROSITE" id="PS00894">
    <property type="entry name" value="HTH_DEOR_1"/>
    <property type="match status" value="1"/>
</dbReference>
<dbReference type="InterPro" id="IPR036388">
    <property type="entry name" value="WH-like_DNA-bd_sf"/>
</dbReference>
<dbReference type="InterPro" id="IPR050313">
    <property type="entry name" value="Carb_Metab_HTH_regulators"/>
</dbReference>
<dbReference type="EMBL" id="JBEPML010000005">
    <property type="protein sequence ID" value="MET3791687.1"/>
    <property type="molecule type" value="Genomic_DNA"/>
</dbReference>
<evidence type="ECO:0000313" key="7">
    <source>
        <dbReference type="Proteomes" id="UP001549076"/>
    </source>
</evidence>
<evidence type="ECO:0000256" key="4">
    <source>
        <dbReference type="ARBA" id="ARBA00023163"/>
    </source>
</evidence>
<gene>
    <name evidence="6" type="ORF">ABID37_001895</name>
</gene>
<dbReference type="Pfam" id="PF00455">
    <property type="entry name" value="DeoRC"/>
    <property type="match status" value="1"/>
</dbReference>
<dbReference type="InterPro" id="IPR018356">
    <property type="entry name" value="Tscrpt_reg_HTH_DeoR_CS"/>
</dbReference>
<dbReference type="SMART" id="SM01134">
    <property type="entry name" value="DeoRC"/>
    <property type="match status" value="1"/>
</dbReference>
<evidence type="ECO:0000313" key="6">
    <source>
        <dbReference type="EMBL" id="MET3791687.1"/>
    </source>
</evidence>
<feature type="domain" description="HTH deoR-type" evidence="5">
    <location>
        <begin position="14"/>
        <end position="69"/>
    </location>
</feature>
<evidence type="ECO:0000259" key="5">
    <source>
        <dbReference type="PROSITE" id="PS51000"/>
    </source>
</evidence>
<sequence>MKHQPTPPIAVEELTRRQQQVLAAVQEQGFVTIEALARQFDVSAQTVRRDIITLEKAHFLQRFHGGAGLRDSSVRLGYAQKQVIAVEGKERIGQAVADLIPDGASVFLDVGSTVEAVARALLDKRGLQIFTCSAAVAMLFTEHPNIEVFLTGGLLRGANGSLVGNVTVEQISLFKVDFSVVSFAGFDSDGTPMDFDLQKIAVRQAGLDHSRHAVAVVDSSKFDCTAVMRLAPLSAFQTLVTDAEPPEHLRRAFGEAGVACVVAGA</sequence>
<dbReference type="InterPro" id="IPR001034">
    <property type="entry name" value="DeoR_HTH"/>
</dbReference>
<keyword evidence="7" id="KW-1185">Reference proteome</keyword>
<dbReference type="InterPro" id="IPR014036">
    <property type="entry name" value="DeoR-like_C"/>
</dbReference>
<dbReference type="Proteomes" id="UP001549076">
    <property type="component" value="Unassembled WGS sequence"/>
</dbReference>
<dbReference type="RefSeq" id="WP_354194012.1">
    <property type="nucleotide sequence ID" value="NZ_JBEPML010000005.1"/>
</dbReference>
<keyword evidence="1" id="KW-0678">Repressor</keyword>
<dbReference type="SUPFAM" id="SSF46785">
    <property type="entry name" value="Winged helix' DNA-binding domain"/>
    <property type="match status" value="1"/>
</dbReference>
<dbReference type="Gene3D" id="1.10.10.10">
    <property type="entry name" value="Winged helix-like DNA-binding domain superfamily/Winged helix DNA-binding domain"/>
    <property type="match status" value="1"/>
</dbReference>
<evidence type="ECO:0000256" key="1">
    <source>
        <dbReference type="ARBA" id="ARBA00022491"/>
    </source>
</evidence>
<evidence type="ECO:0000256" key="3">
    <source>
        <dbReference type="ARBA" id="ARBA00023125"/>
    </source>
</evidence>
<keyword evidence="4" id="KW-0804">Transcription</keyword>
<proteinExistence type="predicted"/>
<dbReference type="PRINTS" id="PR00037">
    <property type="entry name" value="HTHLACR"/>
</dbReference>
<keyword evidence="2" id="KW-0805">Transcription regulation</keyword>
<dbReference type="Pfam" id="PF08220">
    <property type="entry name" value="HTH_DeoR"/>
    <property type="match status" value="1"/>
</dbReference>
<dbReference type="PANTHER" id="PTHR30363">
    <property type="entry name" value="HTH-TYPE TRANSCRIPTIONAL REGULATOR SRLR-RELATED"/>
    <property type="match status" value="1"/>
</dbReference>